<dbReference type="EC" id="6.3.5.2" evidence="9"/>
<keyword evidence="5 9" id="KW-0332">GMP biosynthesis</keyword>
<evidence type="ECO:0000256" key="10">
    <source>
        <dbReference type="PROSITE-ProRule" id="PRU00886"/>
    </source>
</evidence>
<dbReference type="NCBIfam" id="TIGR00884">
    <property type="entry name" value="guaA_Cterm"/>
    <property type="match status" value="1"/>
</dbReference>
<dbReference type="InterPro" id="IPR004739">
    <property type="entry name" value="GMP_synth_GATase"/>
</dbReference>
<dbReference type="PRINTS" id="PR00096">
    <property type="entry name" value="GATASE"/>
</dbReference>
<dbReference type="PANTHER" id="PTHR11922">
    <property type="entry name" value="GMP SYNTHASE-RELATED"/>
    <property type="match status" value="1"/>
</dbReference>
<dbReference type="GO" id="GO:0003922">
    <property type="term" value="F:GMP synthase (glutamine-hydrolyzing) activity"/>
    <property type="evidence" value="ECO:0007669"/>
    <property type="project" value="UniProtKB-EC"/>
</dbReference>
<keyword evidence="6 9" id="KW-0658">Purine biosynthesis</keyword>
<dbReference type="InterPro" id="IPR014729">
    <property type="entry name" value="Rossmann-like_a/b/a_fold"/>
</dbReference>
<feature type="region of interest" description="Disordered" evidence="11">
    <location>
        <begin position="1"/>
        <end position="20"/>
    </location>
</feature>
<keyword evidence="3 9" id="KW-0436">Ligase</keyword>
<comment type="caution">
    <text evidence="13">The sequence shown here is derived from an EMBL/GenBank/DDBJ whole genome shotgun (WGS) entry which is preliminary data.</text>
</comment>
<feature type="binding site" evidence="10">
    <location>
        <begin position="243"/>
        <end position="249"/>
    </location>
    <ligand>
        <name>ATP</name>
        <dbReference type="ChEBI" id="CHEBI:30616"/>
    </ligand>
</feature>
<dbReference type="Gene3D" id="3.40.50.880">
    <property type="match status" value="1"/>
</dbReference>
<dbReference type="PRINTS" id="PR00097">
    <property type="entry name" value="ANTSNTHASEII"/>
</dbReference>
<evidence type="ECO:0000256" key="11">
    <source>
        <dbReference type="SAM" id="MobiDB-lite"/>
    </source>
</evidence>
<dbReference type="PROSITE" id="PS51553">
    <property type="entry name" value="GMPS_ATP_PPASE"/>
    <property type="match status" value="1"/>
</dbReference>
<dbReference type="PRINTS" id="PR00099">
    <property type="entry name" value="CPSGATASE"/>
</dbReference>
<evidence type="ECO:0000256" key="4">
    <source>
        <dbReference type="ARBA" id="ARBA00022741"/>
    </source>
</evidence>
<dbReference type="PANTHER" id="PTHR11922:SF2">
    <property type="entry name" value="GMP SYNTHASE [GLUTAMINE-HYDROLYZING]"/>
    <property type="match status" value="1"/>
</dbReference>
<dbReference type="InterPro" id="IPR017926">
    <property type="entry name" value="GATASE"/>
</dbReference>
<dbReference type="InterPro" id="IPR025777">
    <property type="entry name" value="GMPS_ATP_PPase_dom"/>
</dbReference>
<dbReference type="NCBIfam" id="NF000848">
    <property type="entry name" value="PRK00074.1"/>
    <property type="match status" value="1"/>
</dbReference>
<dbReference type="InterPro" id="IPR029062">
    <property type="entry name" value="Class_I_gatase-like"/>
</dbReference>
<evidence type="ECO:0000256" key="8">
    <source>
        <dbReference type="ARBA" id="ARBA00022962"/>
    </source>
</evidence>
<evidence type="ECO:0000313" key="13">
    <source>
        <dbReference type="EMBL" id="MEA5390217.1"/>
    </source>
</evidence>
<organism evidence="13 14">
    <name type="scientific">Cyanobium gracile UHCC 0139</name>
    <dbReference type="NCBI Taxonomy" id="3110308"/>
    <lineage>
        <taxon>Bacteria</taxon>
        <taxon>Bacillati</taxon>
        <taxon>Cyanobacteriota</taxon>
        <taxon>Cyanophyceae</taxon>
        <taxon>Synechococcales</taxon>
        <taxon>Prochlorococcaceae</taxon>
        <taxon>Cyanobium</taxon>
    </lineage>
</organism>
<dbReference type="Proteomes" id="UP001304461">
    <property type="component" value="Unassembled WGS sequence"/>
</dbReference>
<dbReference type="CDD" id="cd01997">
    <property type="entry name" value="GMP_synthase_C"/>
    <property type="match status" value="1"/>
</dbReference>
<keyword evidence="4 9" id="KW-0547">Nucleotide-binding</keyword>
<keyword evidence="14" id="KW-1185">Reference proteome</keyword>
<dbReference type="CDD" id="cd01742">
    <property type="entry name" value="GATase1_GMP_Synthase"/>
    <property type="match status" value="1"/>
</dbReference>
<evidence type="ECO:0000256" key="7">
    <source>
        <dbReference type="ARBA" id="ARBA00022840"/>
    </source>
</evidence>
<dbReference type="Gene3D" id="3.40.50.620">
    <property type="entry name" value="HUPs"/>
    <property type="match status" value="1"/>
</dbReference>
<evidence type="ECO:0000256" key="6">
    <source>
        <dbReference type="ARBA" id="ARBA00022755"/>
    </source>
</evidence>
<dbReference type="EMBL" id="JAYGHX010000001">
    <property type="protein sequence ID" value="MEA5390217.1"/>
    <property type="molecule type" value="Genomic_DNA"/>
</dbReference>
<feature type="active site" evidence="9">
    <location>
        <position position="189"/>
    </location>
</feature>
<comment type="pathway">
    <text evidence="2 9">Purine metabolism; GMP biosynthesis; GMP from XMP (L-Gln route): step 1/1.</text>
</comment>
<dbReference type="PROSITE" id="PS51273">
    <property type="entry name" value="GATASE_TYPE_1"/>
    <property type="match status" value="1"/>
</dbReference>
<reference evidence="13 14" key="1">
    <citation type="submission" date="2023-12" db="EMBL/GenBank/DDBJ databases">
        <title>Baltic Sea Cyanobacteria.</title>
        <authorList>
            <person name="Delbaje E."/>
            <person name="Fewer D.P."/>
            <person name="Shishido T.K."/>
        </authorList>
    </citation>
    <scope>NUCLEOTIDE SEQUENCE [LARGE SCALE GENOMIC DNA]</scope>
    <source>
        <strain evidence="13 14">UHCC 0139</strain>
    </source>
</reference>
<comment type="catalytic activity">
    <reaction evidence="9">
        <text>XMP + L-glutamine + ATP + H2O = GMP + L-glutamate + AMP + diphosphate + 2 H(+)</text>
        <dbReference type="Rhea" id="RHEA:11680"/>
        <dbReference type="ChEBI" id="CHEBI:15377"/>
        <dbReference type="ChEBI" id="CHEBI:15378"/>
        <dbReference type="ChEBI" id="CHEBI:29985"/>
        <dbReference type="ChEBI" id="CHEBI:30616"/>
        <dbReference type="ChEBI" id="CHEBI:33019"/>
        <dbReference type="ChEBI" id="CHEBI:57464"/>
        <dbReference type="ChEBI" id="CHEBI:58115"/>
        <dbReference type="ChEBI" id="CHEBI:58359"/>
        <dbReference type="ChEBI" id="CHEBI:456215"/>
        <dbReference type="EC" id="6.3.5.2"/>
    </reaction>
</comment>
<dbReference type="SUPFAM" id="SSF52402">
    <property type="entry name" value="Adenine nucleotide alpha hydrolases-like"/>
    <property type="match status" value="1"/>
</dbReference>
<evidence type="ECO:0000256" key="5">
    <source>
        <dbReference type="ARBA" id="ARBA00022749"/>
    </source>
</evidence>
<accession>A0ABU5RR60</accession>
<evidence type="ECO:0000313" key="14">
    <source>
        <dbReference type="Proteomes" id="UP001304461"/>
    </source>
</evidence>
<dbReference type="SUPFAM" id="SSF52317">
    <property type="entry name" value="Class I glutamine amidotransferase-like"/>
    <property type="match status" value="1"/>
</dbReference>
<dbReference type="NCBIfam" id="TIGR00888">
    <property type="entry name" value="guaA_Nterm"/>
    <property type="match status" value="1"/>
</dbReference>
<protein>
    <recommendedName>
        <fullName evidence="9">GMP synthase [glutamine-hydrolyzing]</fullName>
        <ecNumber evidence="9">6.3.5.2</ecNumber>
    </recommendedName>
    <alternativeName>
        <fullName evidence="9">GMP synthetase</fullName>
    </alternativeName>
    <alternativeName>
        <fullName evidence="9">Glutamine amidotransferase</fullName>
    </alternativeName>
</protein>
<dbReference type="RefSeq" id="WP_323304312.1">
    <property type="nucleotide sequence ID" value="NZ_JAYGHX010000001.1"/>
</dbReference>
<feature type="active site" evidence="9">
    <location>
        <position position="191"/>
    </location>
</feature>
<feature type="active site" description="Nucleophile" evidence="9">
    <location>
        <position position="102"/>
    </location>
</feature>
<evidence type="ECO:0000259" key="12">
    <source>
        <dbReference type="PROSITE" id="PS51553"/>
    </source>
</evidence>
<dbReference type="SUPFAM" id="SSF54810">
    <property type="entry name" value="GMP synthetase C-terminal dimerisation domain"/>
    <property type="match status" value="1"/>
</dbReference>
<evidence type="ECO:0000256" key="9">
    <source>
        <dbReference type="HAMAP-Rule" id="MF_00344"/>
    </source>
</evidence>
<feature type="domain" description="GMPS ATP-PPase" evidence="12">
    <location>
        <begin position="216"/>
        <end position="414"/>
    </location>
</feature>
<dbReference type="Pfam" id="PF00117">
    <property type="entry name" value="GATase"/>
    <property type="match status" value="1"/>
</dbReference>
<comment type="function">
    <text evidence="1 9">Catalyzes the synthesis of GMP from XMP.</text>
</comment>
<keyword evidence="8 9" id="KW-0315">Glutamine amidotransferase</keyword>
<dbReference type="HAMAP" id="MF_00344">
    <property type="entry name" value="GMP_synthase"/>
    <property type="match status" value="1"/>
</dbReference>
<proteinExistence type="inferred from homology"/>
<evidence type="ECO:0000256" key="1">
    <source>
        <dbReference type="ARBA" id="ARBA00002332"/>
    </source>
</evidence>
<gene>
    <name evidence="9 13" type="primary">guaA</name>
    <name evidence="13" type="ORF">VB738_02975</name>
</gene>
<evidence type="ECO:0000256" key="2">
    <source>
        <dbReference type="ARBA" id="ARBA00005153"/>
    </source>
</evidence>
<keyword evidence="7 9" id="KW-0067">ATP-binding</keyword>
<name>A0ABU5RR60_9CYAN</name>
<evidence type="ECO:0000256" key="3">
    <source>
        <dbReference type="ARBA" id="ARBA00022598"/>
    </source>
</evidence>
<dbReference type="InterPro" id="IPR001674">
    <property type="entry name" value="GMP_synth_C"/>
</dbReference>
<dbReference type="Pfam" id="PF00958">
    <property type="entry name" value="GMP_synt_C"/>
    <property type="match status" value="1"/>
</dbReference>
<dbReference type="InterPro" id="IPR022955">
    <property type="entry name" value="GMP_synthase"/>
</dbReference>
<sequence>MSETTQTAPPGSERDHASGSRRPPAIVILDFGSQYSELIARRVRETEVFSLVMGYTTSAAELKALNPKGIILSGGPSSVYEEGAPSCDPGLWELGIPVLGVCYGMQLMVQQLGGSVVAAGRAEYGKAPLHVDDPVDLLTNVEEGSTMWMSHGDSVESLPEGFVRLAHTDNTPEAAVADHARRLYGVQFHPEVVHSTCGMVMIRNFVYHICGCIPDWTTAAFIDEAISEVRAQVGEKRVLLALSGGVDSSTLAFLLHQAIGDRLTCMFIDQGFMRKGEPEFLMDFFDRQFHINVEYINARERFISKLAGITDPEEKRKIIGTEFIRVFEEESRRLGPFDYLAQGTLYPDVIESAGTNVDPKTGERVAVKIKSHHNVGGLPKDLQFKLVEPLRRLFKDEVRKVGRSLGLPQEIVGRHPFPGPGLAIRILGEVTDDKLDILRDADLIVREEVRDAGLYDEIWQAFAVLLPVRSVGVMGDKRTYAYPIVLRCVSSEDGMTADWSRLPYDLLELISNRIVNEVRGVNRVVLDITSKPPGTIEWE</sequence>
<dbReference type="Gene3D" id="3.30.300.10">
    <property type="match status" value="1"/>
</dbReference>
<comment type="subunit">
    <text evidence="9">Homodimer.</text>
</comment>